<dbReference type="PANTHER" id="PTHR43782">
    <property type="entry name" value="ARGINASE"/>
    <property type="match status" value="1"/>
</dbReference>
<dbReference type="GO" id="GO:0005737">
    <property type="term" value="C:cytoplasm"/>
    <property type="evidence" value="ECO:0007669"/>
    <property type="project" value="TreeGrafter"/>
</dbReference>
<dbReference type="EMBL" id="FOOT01000001">
    <property type="protein sequence ID" value="SFF81876.1"/>
    <property type="molecule type" value="Genomic_DNA"/>
</dbReference>
<evidence type="ECO:0000256" key="2">
    <source>
        <dbReference type="ARBA" id="ARBA00022801"/>
    </source>
</evidence>
<dbReference type="GO" id="GO:0030145">
    <property type="term" value="F:manganese ion binding"/>
    <property type="evidence" value="ECO:0007669"/>
    <property type="project" value="TreeGrafter"/>
</dbReference>
<dbReference type="Pfam" id="PF00491">
    <property type="entry name" value="Arginase"/>
    <property type="match status" value="1"/>
</dbReference>
<evidence type="ECO:0000313" key="5">
    <source>
        <dbReference type="EMBL" id="SFF81876.1"/>
    </source>
</evidence>
<comment type="similarity">
    <text evidence="4">Belongs to the arginase family.</text>
</comment>
<proteinExistence type="inferred from homology"/>
<dbReference type="RefSeq" id="WP_092097810.1">
    <property type="nucleotide sequence ID" value="NZ_FOOT01000001.1"/>
</dbReference>
<dbReference type="CDD" id="cd09999">
    <property type="entry name" value="Arginase-like_1"/>
    <property type="match status" value="1"/>
</dbReference>
<keyword evidence="2" id="KW-0378">Hydrolase</keyword>
<dbReference type="Proteomes" id="UP000198724">
    <property type="component" value="Unassembled WGS sequence"/>
</dbReference>
<dbReference type="PROSITE" id="PS51409">
    <property type="entry name" value="ARGINASE_2"/>
    <property type="match status" value="1"/>
</dbReference>
<evidence type="ECO:0000313" key="6">
    <source>
        <dbReference type="Proteomes" id="UP000198724"/>
    </source>
</evidence>
<gene>
    <name evidence="5" type="ORF">SAMN05421739_1012</name>
</gene>
<evidence type="ECO:0000256" key="3">
    <source>
        <dbReference type="ARBA" id="ARBA00023211"/>
    </source>
</evidence>
<organism evidence="5 6">
    <name type="scientific">Pontibacter chinhatensis</name>
    <dbReference type="NCBI Taxonomy" id="1436961"/>
    <lineage>
        <taxon>Bacteria</taxon>
        <taxon>Pseudomonadati</taxon>
        <taxon>Bacteroidota</taxon>
        <taxon>Cytophagia</taxon>
        <taxon>Cytophagales</taxon>
        <taxon>Hymenobacteraceae</taxon>
        <taxon>Pontibacter</taxon>
    </lineage>
</organism>
<keyword evidence="1" id="KW-0479">Metal-binding</keyword>
<evidence type="ECO:0000256" key="1">
    <source>
        <dbReference type="ARBA" id="ARBA00022723"/>
    </source>
</evidence>
<dbReference type="OrthoDB" id="9789727at2"/>
<accession>A0A1I2LXP0</accession>
<dbReference type="STRING" id="1436961.SAMN05421739_1012"/>
<protein>
    <submittedName>
        <fullName evidence="5">Arginase</fullName>
    </submittedName>
</protein>
<sequence length="306" mass="34019">MENIVILEFPSNLGLREPIPGQEPGVRKLPTWLRRHGFHQLIDPAEVVSLEAPPYRMERDEESKVLNADALIQYAKEQASVLTRVLSEGNFALILGGDCSILLGAALALKSRGNYALFYLDGHTDFMGPELSETGGLGGMAAAVAAGVGHEKLVNINGQRPYIQEKYVWCVGNREYDAEYERSIIDAEAKYVSLTMLRKEGISRCVNSFLEMVERENLDGFWLHIDVDVLDDELMPAVDSRTPGGLGYDEFNQLVTMLLSSPKAAGVEITILDPDLDNSGKYTKEFVRHFTHTFLEARKNLRQGSA</sequence>
<dbReference type="SUPFAM" id="SSF52768">
    <property type="entry name" value="Arginase/deacetylase"/>
    <property type="match status" value="1"/>
</dbReference>
<reference evidence="6" key="1">
    <citation type="submission" date="2016-10" db="EMBL/GenBank/DDBJ databases">
        <authorList>
            <person name="Varghese N."/>
            <person name="Submissions S."/>
        </authorList>
    </citation>
    <scope>NUCLEOTIDE SEQUENCE [LARGE SCALE GENOMIC DNA]</scope>
    <source>
        <strain evidence="6">LP51</strain>
    </source>
</reference>
<dbReference type="Gene3D" id="3.40.800.10">
    <property type="entry name" value="Ureohydrolase domain"/>
    <property type="match status" value="1"/>
</dbReference>
<dbReference type="PANTHER" id="PTHR43782:SF3">
    <property type="entry name" value="ARGINASE"/>
    <property type="match status" value="1"/>
</dbReference>
<keyword evidence="6" id="KW-1185">Reference proteome</keyword>
<dbReference type="InterPro" id="IPR023696">
    <property type="entry name" value="Ureohydrolase_dom_sf"/>
</dbReference>
<dbReference type="InterPro" id="IPR006035">
    <property type="entry name" value="Ureohydrolase"/>
</dbReference>
<evidence type="ECO:0000256" key="4">
    <source>
        <dbReference type="PROSITE-ProRule" id="PRU00742"/>
    </source>
</evidence>
<dbReference type="PRINTS" id="PR00116">
    <property type="entry name" value="ARGINASE"/>
</dbReference>
<name>A0A1I2LXP0_9BACT</name>
<dbReference type="AlphaFoldDB" id="A0A1I2LXP0"/>
<keyword evidence="3" id="KW-0464">Manganese</keyword>
<dbReference type="GO" id="GO:0004053">
    <property type="term" value="F:arginase activity"/>
    <property type="evidence" value="ECO:0007669"/>
    <property type="project" value="TreeGrafter"/>
</dbReference>